<reference evidence="3 4" key="1">
    <citation type="submission" date="2024-10" db="EMBL/GenBank/DDBJ databases">
        <title>Updated reference genomes for cyclostephanoid diatoms.</title>
        <authorList>
            <person name="Roberts W.R."/>
            <person name="Alverson A.J."/>
        </authorList>
    </citation>
    <scope>NUCLEOTIDE SEQUENCE [LARGE SCALE GENOMIC DNA]</scope>
    <source>
        <strain evidence="3 4">AJA232-27</strain>
    </source>
</reference>
<gene>
    <name evidence="3" type="ORF">ACHAWU_000583</name>
</gene>
<feature type="signal peptide" evidence="2">
    <location>
        <begin position="1"/>
        <end position="17"/>
    </location>
</feature>
<protein>
    <submittedName>
        <fullName evidence="3">Uncharacterized protein</fullName>
    </submittedName>
</protein>
<name>A0ABD3MHE7_9STRA</name>
<dbReference type="AlphaFoldDB" id="A0ABD3MHE7"/>
<evidence type="ECO:0000313" key="3">
    <source>
        <dbReference type="EMBL" id="KAL3759960.1"/>
    </source>
</evidence>
<proteinExistence type="predicted"/>
<organism evidence="3 4">
    <name type="scientific">Discostella pseudostelligera</name>
    <dbReference type="NCBI Taxonomy" id="259834"/>
    <lineage>
        <taxon>Eukaryota</taxon>
        <taxon>Sar</taxon>
        <taxon>Stramenopiles</taxon>
        <taxon>Ochrophyta</taxon>
        <taxon>Bacillariophyta</taxon>
        <taxon>Coscinodiscophyceae</taxon>
        <taxon>Thalassiosirophycidae</taxon>
        <taxon>Stephanodiscales</taxon>
        <taxon>Stephanodiscaceae</taxon>
        <taxon>Discostella</taxon>
    </lineage>
</organism>
<feature type="chain" id="PRO_5044829261" evidence="2">
    <location>
        <begin position="18"/>
        <end position="302"/>
    </location>
</feature>
<evidence type="ECO:0000256" key="2">
    <source>
        <dbReference type="SAM" id="SignalP"/>
    </source>
</evidence>
<sequence length="302" mass="34541">MQSILTLLLFAVSGAHALSSLSSSSYSRSNDALLSRLQTIQTKLLLSIGRIPGTAMPSEWAASGAKLGLALEVEFTNEKCQYEMSKERLLRGDVMMGNNFMLVEPLNEPSFISSNGVEMVKVLPGAYGCQMQEIESRRYAFRFFLDFPEGAQRNDVILPAERLYFLSSCWLIDDDGSTLDRARRRREGLDNSLQQISRDIDDLERQQQNSSSSMGGFFQKISMFRQSVELIERRDKLRAQLDELDQKYPLDSRRIIRGPNNIMFAKEGYIAVKRLRGAMGTREQYHWVGTFTYDEFFEDEED</sequence>
<dbReference type="EMBL" id="JALLBG020000195">
    <property type="protein sequence ID" value="KAL3759960.1"/>
    <property type="molecule type" value="Genomic_DNA"/>
</dbReference>
<keyword evidence="4" id="KW-1185">Reference proteome</keyword>
<evidence type="ECO:0000256" key="1">
    <source>
        <dbReference type="SAM" id="Coils"/>
    </source>
</evidence>
<accession>A0ABD3MHE7</accession>
<keyword evidence="1" id="KW-0175">Coiled coil</keyword>
<dbReference type="Proteomes" id="UP001530293">
    <property type="component" value="Unassembled WGS sequence"/>
</dbReference>
<comment type="caution">
    <text evidence="3">The sequence shown here is derived from an EMBL/GenBank/DDBJ whole genome shotgun (WGS) entry which is preliminary data.</text>
</comment>
<keyword evidence="2" id="KW-0732">Signal</keyword>
<feature type="coiled-coil region" evidence="1">
    <location>
        <begin position="179"/>
        <end position="247"/>
    </location>
</feature>
<evidence type="ECO:0000313" key="4">
    <source>
        <dbReference type="Proteomes" id="UP001530293"/>
    </source>
</evidence>